<reference evidence="2 3" key="1">
    <citation type="journal article" date="2018" name="Evol. Lett.">
        <title>Horizontal gene cluster transfer increased hallucinogenic mushroom diversity.</title>
        <authorList>
            <person name="Reynolds H.T."/>
            <person name="Vijayakumar V."/>
            <person name="Gluck-Thaler E."/>
            <person name="Korotkin H.B."/>
            <person name="Matheny P.B."/>
            <person name="Slot J.C."/>
        </authorList>
    </citation>
    <scope>NUCLEOTIDE SEQUENCE [LARGE SCALE GENOMIC DNA]</scope>
    <source>
        <strain evidence="2 3">2631</strain>
    </source>
</reference>
<evidence type="ECO:0000313" key="3">
    <source>
        <dbReference type="Proteomes" id="UP000283269"/>
    </source>
</evidence>
<dbReference type="STRING" id="93625.A0A409XGF6"/>
<proteinExistence type="predicted"/>
<dbReference type="EMBL" id="NHYD01001815">
    <property type="protein sequence ID" value="PPQ89829.1"/>
    <property type="molecule type" value="Genomic_DNA"/>
</dbReference>
<dbReference type="OrthoDB" id="3038990at2759"/>
<dbReference type="Proteomes" id="UP000283269">
    <property type="component" value="Unassembled WGS sequence"/>
</dbReference>
<evidence type="ECO:0008006" key="4">
    <source>
        <dbReference type="Google" id="ProtNLM"/>
    </source>
</evidence>
<feature type="transmembrane region" description="Helical" evidence="1">
    <location>
        <begin position="137"/>
        <end position="155"/>
    </location>
</feature>
<organism evidence="2 3">
    <name type="scientific">Psilocybe cyanescens</name>
    <dbReference type="NCBI Taxonomy" id="93625"/>
    <lineage>
        <taxon>Eukaryota</taxon>
        <taxon>Fungi</taxon>
        <taxon>Dikarya</taxon>
        <taxon>Basidiomycota</taxon>
        <taxon>Agaricomycotina</taxon>
        <taxon>Agaricomycetes</taxon>
        <taxon>Agaricomycetidae</taxon>
        <taxon>Agaricales</taxon>
        <taxon>Agaricineae</taxon>
        <taxon>Strophariaceae</taxon>
        <taxon>Psilocybe</taxon>
    </lineage>
</organism>
<keyword evidence="1" id="KW-1133">Transmembrane helix</keyword>
<evidence type="ECO:0000256" key="1">
    <source>
        <dbReference type="SAM" id="Phobius"/>
    </source>
</evidence>
<accession>A0A409XGF6</accession>
<dbReference type="AlphaFoldDB" id="A0A409XGF6"/>
<keyword evidence="3" id="KW-1185">Reference proteome</keyword>
<sequence>MINPAPSAPQKQQIDSFTPMTLLSPDVGFQETTAAYVFVACSSILIWDVLDNLRDDYALYFFQLSDSYYTLSHHVSSSTRFLSMSYVLLDTVFQTAQIADCKRFEYWMAWVWTAAIASTSLLFTLRVRAIFEGNKYITVFFGLLWILVLGASWSTTLGDTAGHKGSTRYCVNKYYAGYVASSAIAPLVNDTLVFLAISWRLMQNALVGYDRNFCIWSMVSGRYMPAFSQALLRDGQVYYLTTVTTNILTVILMFVNPVPVVYRTLLGGPNMVLMNIMACRIFRKTKLGAFASSTMPNDSKYGQYPAATDRGNEAHISPIVFSKPTPQINPFNNTSNITTNHDTHELAVEHNARTTTEHVQFTQC</sequence>
<evidence type="ECO:0000313" key="2">
    <source>
        <dbReference type="EMBL" id="PPQ89829.1"/>
    </source>
</evidence>
<name>A0A409XGF6_PSICY</name>
<comment type="caution">
    <text evidence="2">The sequence shown here is derived from an EMBL/GenBank/DDBJ whole genome shotgun (WGS) entry which is preliminary data.</text>
</comment>
<feature type="transmembrane region" description="Helical" evidence="1">
    <location>
        <begin position="175"/>
        <end position="197"/>
    </location>
</feature>
<feature type="transmembrane region" description="Helical" evidence="1">
    <location>
        <begin position="107"/>
        <end position="125"/>
    </location>
</feature>
<dbReference type="InParanoid" id="A0A409XGF6"/>
<keyword evidence="1" id="KW-0472">Membrane</keyword>
<protein>
    <recommendedName>
        <fullName evidence="4">Transmembrane protein</fullName>
    </recommendedName>
</protein>
<keyword evidence="1" id="KW-0812">Transmembrane</keyword>
<feature type="transmembrane region" description="Helical" evidence="1">
    <location>
        <begin position="261"/>
        <end position="282"/>
    </location>
</feature>
<gene>
    <name evidence="2" type="ORF">CVT25_007530</name>
</gene>
<feature type="transmembrane region" description="Helical" evidence="1">
    <location>
        <begin position="237"/>
        <end position="255"/>
    </location>
</feature>